<sequence length="107" mass="12195">MRQIFPGLFLKDVEASHKQDMLRENRIHTPSRECTVGACGPRVRREHRRPESTSVRVRYVIWSRSRHGSANITGFNPYSSAFALEALLREGIQCKRSLHGATDRSCG</sequence>
<keyword evidence="2" id="KW-1185">Reference proteome</keyword>
<proteinExistence type="predicted"/>
<protein>
    <submittedName>
        <fullName evidence="1">Uncharacterized protein</fullName>
    </submittedName>
</protein>
<dbReference type="Proteomes" id="UP000235023">
    <property type="component" value="Unassembled WGS sequence"/>
</dbReference>
<dbReference type="AlphaFoldDB" id="A0A2J5I2H7"/>
<gene>
    <name evidence="1" type="ORF">BDW42DRAFT_52552</name>
</gene>
<name>A0A2J5I2H7_9EURO</name>
<dbReference type="EMBL" id="KZ559514">
    <property type="protein sequence ID" value="PLN84050.1"/>
    <property type="molecule type" value="Genomic_DNA"/>
</dbReference>
<accession>A0A2J5I2H7</accession>
<evidence type="ECO:0000313" key="2">
    <source>
        <dbReference type="Proteomes" id="UP000235023"/>
    </source>
</evidence>
<reference evidence="2" key="1">
    <citation type="submission" date="2017-12" db="EMBL/GenBank/DDBJ databases">
        <authorList>
            <consortium name="DOE Joint Genome Institute"/>
            <person name="Mondo S.J."/>
            <person name="Kjaerbolling I."/>
            <person name="Vesth T.C."/>
            <person name="Frisvad J.C."/>
            <person name="Nybo J.L."/>
            <person name="Theobald S."/>
            <person name="Kuo A."/>
            <person name="Bowyer P."/>
            <person name="Matsuda Y."/>
            <person name="Lyhne E.K."/>
            <person name="Kogle M.E."/>
            <person name="Clum A."/>
            <person name="Lipzen A."/>
            <person name="Salamov A."/>
            <person name="Ngan C.Y."/>
            <person name="Daum C."/>
            <person name="Chiniquy J."/>
            <person name="Barry K."/>
            <person name="LaButti K."/>
            <person name="Haridas S."/>
            <person name="Simmons B.A."/>
            <person name="Magnuson J.K."/>
            <person name="Mortensen U.H."/>
            <person name="Larsen T.O."/>
            <person name="Grigoriev I.V."/>
            <person name="Baker S.E."/>
            <person name="Andersen M.R."/>
            <person name="Nordberg H.P."/>
            <person name="Cantor M.N."/>
            <person name="Hua S.X."/>
        </authorList>
    </citation>
    <scope>NUCLEOTIDE SEQUENCE [LARGE SCALE GENOMIC DNA]</scope>
    <source>
        <strain evidence="2">IBT 19404</strain>
    </source>
</reference>
<organism evidence="1 2">
    <name type="scientific">Aspergillus taichungensis</name>
    <dbReference type="NCBI Taxonomy" id="482145"/>
    <lineage>
        <taxon>Eukaryota</taxon>
        <taxon>Fungi</taxon>
        <taxon>Dikarya</taxon>
        <taxon>Ascomycota</taxon>
        <taxon>Pezizomycotina</taxon>
        <taxon>Eurotiomycetes</taxon>
        <taxon>Eurotiomycetidae</taxon>
        <taxon>Eurotiales</taxon>
        <taxon>Aspergillaceae</taxon>
        <taxon>Aspergillus</taxon>
        <taxon>Aspergillus subgen. Circumdati</taxon>
    </lineage>
</organism>
<evidence type="ECO:0000313" key="1">
    <source>
        <dbReference type="EMBL" id="PLN84050.1"/>
    </source>
</evidence>